<keyword evidence="1" id="KW-0472">Membrane</keyword>
<feature type="transmembrane region" description="Helical" evidence="1">
    <location>
        <begin position="12"/>
        <end position="32"/>
    </location>
</feature>
<gene>
    <name evidence="2" type="ORF">G6N74_06035</name>
</gene>
<feature type="transmembrane region" description="Helical" evidence="1">
    <location>
        <begin position="44"/>
        <end position="63"/>
    </location>
</feature>
<name>A0A7C9R5G0_9HYPH</name>
<evidence type="ECO:0000256" key="1">
    <source>
        <dbReference type="SAM" id="Phobius"/>
    </source>
</evidence>
<sequence>MNESKPWYLSRTIWASVITVMAATAGLIGLSVDDADQVVLTDTILQVVTGLAGIVAIIARLSARDRIG</sequence>
<dbReference type="RefSeq" id="WP_165115359.1">
    <property type="nucleotide sequence ID" value="NZ_JAAKZG010000002.1"/>
</dbReference>
<dbReference type="Proteomes" id="UP000481252">
    <property type="component" value="Unassembled WGS sequence"/>
</dbReference>
<dbReference type="EMBL" id="JAAKZG010000002">
    <property type="protein sequence ID" value="NGN40617.1"/>
    <property type="molecule type" value="Genomic_DNA"/>
</dbReference>
<dbReference type="AlphaFoldDB" id="A0A7C9R5G0"/>
<keyword evidence="1" id="KW-0812">Transmembrane</keyword>
<evidence type="ECO:0000313" key="2">
    <source>
        <dbReference type="EMBL" id="NGN40617.1"/>
    </source>
</evidence>
<evidence type="ECO:0008006" key="4">
    <source>
        <dbReference type="Google" id="ProtNLM"/>
    </source>
</evidence>
<protein>
    <recommendedName>
        <fullName evidence="4">Holin</fullName>
    </recommendedName>
</protein>
<evidence type="ECO:0000313" key="3">
    <source>
        <dbReference type="Proteomes" id="UP000481252"/>
    </source>
</evidence>
<comment type="caution">
    <text evidence="2">The sequence shown here is derived from an EMBL/GenBank/DDBJ whole genome shotgun (WGS) entry which is preliminary data.</text>
</comment>
<keyword evidence="1" id="KW-1133">Transmembrane helix</keyword>
<reference evidence="2 3" key="1">
    <citation type="submission" date="2020-02" db="EMBL/GenBank/DDBJ databases">
        <title>Genome sequence of the type strain CGMCC 1.15528 of Mesorhizobium zhangyense.</title>
        <authorList>
            <person name="Gao J."/>
            <person name="Sun J."/>
        </authorList>
    </citation>
    <scope>NUCLEOTIDE SEQUENCE [LARGE SCALE GENOMIC DNA]</scope>
    <source>
        <strain evidence="2 3">CGMCC 1.15528</strain>
    </source>
</reference>
<organism evidence="2 3">
    <name type="scientific">Mesorhizobium zhangyense</name>
    <dbReference type="NCBI Taxonomy" id="1776730"/>
    <lineage>
        <taxon>Bacteria</taxon>
        <taxon>Pseudomonadati</taxon>
        <taxon>Pseudomonadota</taxon>
        <taxon>Alphaproteobacteria</taxon>
        <taxon>Hyphomicrobiales</taxon>
        <taxon>Phyllobacteriaceae</taxon>
        <taxon>Mesorhizobium</taxon>
    </lineage>
</organism>
<keyword evidence="3" id="KW-1185">Reference proteome</keyword>
<accession>A0A7C9R5G0</accession>
<proteinExistence type="predicted"/>